<keyword evidence="3" id="KW-0813">Transport</keyword>
<evidence type="ECO:0000256" key="9">
    <source>
        <dbReference type="SAM" id="MobiDB-lite"/>
    </source>
</evidence>
<dbReference type="PANTHER" id="PTHR48042:SF11">
    <property type="entry name" value="ABC TRANSPORTER G FAMILY MEMBER 11"/>
    <property type="match status" value="1"/>
</dbReference>
<feature type="region of interest" description="Disordered" evidence="9">
    <location>
        <begin position="1"/>
        <end position="25"/>
    </location>
</feature>
<evidence type="ECO:0000256" key="5">
    <source>
        <dbReference type="ARBA" id="ARBA00022741"/>
    </source>
</evidence>
<dbReference type="PROSITE" id="PS00211">
    <property type="entry name" value="ABC_TRANSPORTER_1"/>
    <property type="match status" value="1"/>
</dbReference>
<dbReference type="InterPro" id="IPR003439">
    <property type="entry name" value="ABC_transporter-like_ATP-bd"/>
</dbReference>
<evidence type="ECO:0000256" key="10">
    <source>
        <dbReference type="SAM" id="Phobius"/>
    </source>
</evidence>
<keyword evidence="13" id="KW-1185">Reference proteome</keyword>
<dbReference type="GO" id="GO:0016887">
    <property type="term" value="F:ATP hydrolysis activity"/>
    <property type="evidence" value="ECO:0007669"/>
    <property type="project" value="InterPro"/>
</dbReference>
<dbReference type="SUPFAM" id="SSF52540">
    <property type="entry name" value="P-loop containing nucleoside triphosphate hydrolases"/>
    <property type="match status" value="1"/>
</dbReference>
<comment type="subcellular location">
    <subcellularLocation>
        <location evidence="1">Membrane</location>
        <topology evidence="1">Multi-pass membrane protein</topology>
    </subcellularLocation>
</comment>
<evidence type="ECO:0000256" key="1">
    <source>
        <dbReference type="ARBA" id="ARBA00004141"/>
    </source>
</evidence>
<dbReference type="InterPro" id="IPR013525">
    <property type="entry name" value="ABC2_TM"/>
</dbReference>
<dbReference type="InterPro" id="IPR043926">
    <property type="entry name" value="ABCG_dom"/>
</dbReference>
<dbReference type="SMART" id="SM00382">
    <property type="entry name" value="AAA"/>
    <property type="match status" value="1"/>
</dbReference>
<dbReference type="PROSITE" id="PS50893">
    <property type="entry name" value="ABC_TRANSPORTER_2"/>
    <property type="match status" value="1"/>
</dbReference>
<evidence type="ECO:0000313" key="12">
    <source>
        <dbReference type="EMBL" id="KAI1614596.1"/>
    </source>
</evidence>
<evidence type="ECO:0000256" key="4">
    <source>
        <dbReference type="ARBA" id="ARBA00022692"/>
    </source>
</evidence>
<keyword evidence="8 10" id="KW-0472">Membrane</keyword>
<evidence type="ECO:0000256" key="8">
    <source>
        <dbReference type="ARBA" id="ARBA00023136"/>
    </source>
</evidence>
<comment type="caution">
    <text evidence="12">The sequence shown here is derived from an EMBL/GenBank/DDBJ whole genome shotgun (WGS) entry which is preliminary data.</text>
</comment>
<evidence type="ECO:0000256" key="2">
    <source>
        <dbReference type="ARBA" id="ARBA00005814"/>
    </source>
</evidence>
<dbReference type="InterPro" id="IPR003593">
    <property type="entry name" value="AAA+_ATPase"/>
</dbReference>
<accession>A0AAN6DYK3</accession>
<dbReference type="GO" id="GO:0005524">
    <property type="term" value="F:ATP binding"/>
    <property type="evidence" value="ECO:0007669"/>
    <property type="project" value="UniProtKB-KW"/>
</dbReference>
<reference evidence="12" key="1">
    <citation type="journal article" date="2022" name="bioRxiv">
        <title>Deciphering the potential niche of two novel black yeast fungi from a biological soil crust based on their genomes, phenotypes, and melanin regulation.</title>
        <authorList>
            <consortium name="DOE Joint Genome Institute"/>
            <person name="Carr E.C."/>
            <person name="Barton Q."/>
            <person name="Grambo S."/>
            <person name="Sullivan M."/>
            <person name="Renfro C.M."/>
            <person name="Kuo A."/>
            <person name="Pangilinan J."/>
            <person name="Lipzen A."/>
            <person name="Keymanesh K."/>
            <person name="Savage E."/>
            <person name="Barry K."/>
            <person name="Grigoriev I.V."/>
            <person name="Riekhof W.R."/>
            <person name="Harris S.S."/>
        </authorList>
    </citation>
    <scope>NUCLEOTIDE SEQUENCE</scope>
    <source>
        <strain evidence="12">JF 03-4F</strain>
    </source>
</reference>
<sequence length="632" mass="69957">MASDPATNVASNMEKGGNLSDRLPKTSVNTLSWSDVGAIVKDQKTKKPLPILSSNHGIAKAGDVVALMGPSGSGKTTLLNVLAHRTSSMKGEIQGKIMINGRSTTTTAIQKISTYVEQEDAMIGILTTRETIDFAARLSLPANMPKSERLNRVNELIQSFGLQRQADTIVGTPLRKGLSGGQKRRLSVASQLVTSPRIVFLDEPTSGLDSAASFEVMKYIREVAKLHHLIVIASIHQPSTTTFQLFDQLMLLSKGKTCYFGPASGVEAYFAKIGHVIPLHTNPAEFLLDLVNSDFIHGGEFAEGRLQHVHDSWTASDERNALEASIANCCDKDVGTSNIPTIWKNPVYISYVLLHRNFIKSYRDLIAYGTRVAMYFGLAIMMGTVWLRLSYNQTSIQPFINAIFFGGAFMSFMAVAYVPSIIEDLHSFRKERANGLYGPLPFTIANALVGIPWLFAISLMFSIVTYWLGNFHATASGFWMWVLWLFLDLLAAEGLVVLVSSIFPIFVVALAITAFANGLWMSVGGFLVPMNTLNVFWKYVFHYIDYQAYVFQGMMVNQFRSTIWNCEKLASGYQCMYSSDLQSQGQIRGTAVLEAYNYPHTDKKVGEWIGIMFAIIIAYRLLGYGALALKKH</sequence>
<feature type="transmembrane region" description="Helical" evidence="10">
    <location>
        <begin position="443"/>
        <end position="466"/>
    </location>
</feature>
<dbReference type="Pfam" id="PF01061">
    <property type="entry name" value="ABC2_membrane"/>
    <property type="match status" value="1"/>
</dbReference>
<dbReference type="InterPro" id="IPR052215">
    <property type="entry name" value="Plant_ABCG"/>
</dbReference>
<feature type="transmembrane region" description="Helical" evidence="10">
    <location>
        <begin position="608"/>
        <end position="629"/>
    </location>
</feature>
<gene>
    <name evidence="12" type="ORF">EDD36DRAFT_418427</name>
</gene>
<organism evidence="12 13">
    <name type="scientific">Exophiala viscosa</name>
    <dbReference type="NCBI Taxonomy" id="2486360"/>
    <lineage>
        <taxon>Eukaryota</taxon>
        <taxon>Fungi</taxon>
        <taxon>Dikarya</taxon>
        <taxon>Ascomycota</taxon>
        <taxon>Pezizomycotina</taxon>
        <taxon>Eurotiomycetes</taxon>
        <taxon>Chaetothyriomycetidae</taxon>
        <taxon>Chaetothyriales</taxon>
        <taxon>Herpotrichiellaceae</taxon>
        <taxon>Exophiala</taxon>
    </lineage>
</organism>
<dbReference type="Pfam" id="PF00005">
    <property type="entry name" value="ABC_tran"/>
    <property type="match status" value="1"/>
</dbReference>
<dbReference type="EMBL" id="MU404353">
    <property type="protein sequence ID" value="KAI1614596.1"/>
    <property type="molecule type" value="Genomic_DNA"/>
</dbReference>
<keyword evidence="6 12" id="KW-0067">ATP-binding</keyword>
<evidence type="ECO:0000256" key="3">
    <source>
        <dbReference type="ARBA" id="ARBA00022448"/>
    </source>
</evidence>
<evidence type="ECO:0000256" key="7">
    <source>
        <dbReference type="ARBA" id="ARBA00022989"/>
    </source>
</evidence>
<dbReference type="AlphaFoldDB" id="A0AAN6DYK3"/>
<dbReference type="Gene3D" id="3.40.50.300">
    <property type="entry name" value="P-loop containing nucleotide triphosphate hydrolases"/>
    <property type="match status" value="1"/>
</dbReference>
<evidence type="ECO:0000256" key="6">
    <source>
        <dbReference type="ARBA" id="ARBA00022840"/>
    </source>
</evidence>
<feature type="compositionally biased region" description="Polar residues" evidence="9">
    <location>
        <begin position="1"/>
        <end position="11"/>
    </location>
</feature>
<evidence type="ECO:0000259" key="11">
    <source>
        <dbReference type="PROSITE" id="PS50893"/>
    </source>
</evidence>
<protein>
    <submittedName>
        <fullName evidence="12">ATP-binding cassette transporter-like protein</fullName>
    </submittedName>
</protein>
<name>A0AAN6DYK3_9EURO</name>
<keyword evidence="5" id="KW-0547">Nucleotide-binding</keyword>
<dbReference type="InterPro" id="IPR017871">
    <property type="entry name" value="ABC_transporter-like_CS"/>
</dbReference>
<keyword evidence="4 10" id="KW-0812">Transmembrane</keyword>
<dbReference type="PANTHER" id="PTHR48042">
    <property type="entry name" value="ABC TRANSPORTER G FAMILY MEMBER 11"/>
    <property type="match status" value="1"/>
</dbReference>
<dbReference type="GO" id="GO:0140359">
    <property type="term" value="F:ABC-type transporter activity"/>
    <property type="evidence" value="ECO:0007669"/>
    <property type="project" value="InterPro"/>
</dbReference>
<feature type="transmembrane region" description="Helical" evidence="10">
    <location>
        <begin position="399"/>
        <end position="422"/>
    </location>
</feature>
<dbReference type="Proteomes" id="UP001203852">
    <property type="component" value="Unassembled WGS sequence"/>
</dbReference>
<feature type="domain" description="ABC transporter" evidence="11">
    <location>
        <begin position="31"/>
        <end position="279"/>
    </location>
</feature>
<dbReference type="Pfam" id="PF19055">
    <property type="entry name" value="ABC2_membrane_7"/>
    <property type="match status" value="1"/>
</dbReference>
<proteinExistence type="inferred from homology"/>
<dbReference type="FunFam" id="3.40.50.300:FF:001305">
    <property type="entry name" value="ABCG transporter ABC superfamily"/>
    <property type="match status" value="1"/>
</dbReference>
<dbReference type="GO" id="GO:0016020">
    <property type="term" value="C:membrane"/>
    <property type="evidence" value="ECO:0007669"/>
    <property type="project" value="UniProtKB-SubCell"/>
</dbReference>
<feature type="transmembrane region" description="Helical" evidence="10">
    <location>
        <begin position="478"/>
        <end position="498"/>
    </location>
</feature>
<comment type="similarity">
    <text evidence="2">Belongs to the ABC transporter superfamily. ABCG family. Eye pigment precursor importer (TC 3.A.1.204) subfamily.</text>
</comment>
<dbReference type="InterPro" id="IPR027417">
    <property type="entry name" value="P-loop_NTPase"/>
</dbReference>
<keyword evidence="7 10" id="KW-1133">Transmembrane helix</keyword>
<feature type="transmembrane region" description="Helical" evidence="10">
    <location>
        <begin position="505"/>
        <end position="528"/>
    </location>
</feature>
<evidence type="ECO:0000313" key="13">
    <source>
        <dbReference type="Proteomes" id="UP001203852"/>
    </source>
</evidence>
<feature type="transmembrane region" description="Helical" evidence="10">
    <location>
        <begin position="365"/>
        <end position="387"/>
    </location>
</feature>